<gene>
    <name evidence="5" type="ORF">M7I_6092</name>
</gene>
<feature type="domain" description="Hydantoinase/oxoprolinase N-terminal" evidence="2">
    <location>
        <begin position="13"/>
        <end position="182"/>
    </location>
</feature>
<dbReference type="Gene3D" id="2.40.390.10">
    <property type="entry name" value="CV3147-like"/>
    <property type="match status" value="1"/>
</dbReference>
<feature type="domain" description="S-Me-THD-like C-terminal" evidence="4">
    <location>
        <begin position="559"/>
        <end position="707"/>
    </location>
</feature>
<dbReference type="Pfam" id="PF06032">
    <property type="entry name" value="S-Me-THD_N"/>
    <property type="match status" value="1"/>
</dbReference>
<evidence type="ECO:0000259" key="3">
    <source>
        <dbReference type="Pfam" id="PF06032"/>
    </source>
</evidence>
<dbReference type="Pfam" id="PF05378">
    <property type="entry name" value="Hydant_A_N"/>
    <property type="match status" value="1"/>
</dbReference>
<reference evidence="5 6" key="1">
    <citation type="journal article" date="2012" name="Eukaryot. Cell">
        <title>Genome sequence of the fungus Glarea lozoyensis: the first genome sequence of a species from the Helotiaceae family.</title>
        <authorList>
            <person name="Youssar L."/>
            <person name="Gruening B.A."/>
            <person name="Erxleben A."/>
            <person name="Guenther S."/>
            <person name="Huettel W."/>
        </authorList>
    </citation>
    <scope>NUCLEOTIDE SEQUENCE [LARGE SCALE GENOMIC DNA]</scope>
    <source>
        <strain evidence="6">ATCC 74030 / MF5533</strain>
    </source>
</reference>
<dbReference type="InterPro" id="IPR048350">
    <property type="entry name" value="S-Me-THD-like_C"/>
</dbReference>
<dbReference type="HOGENOM" id="CLU_384039_0_0_1"/>
<dbReference type="Proteomes" id="UP000005446">
    <property type="component" value="Unassembled WGS sequence"/>
</dbReference>
<keyword evidence="6" id="KW-1185">Reference proteome</keyword>
<dbReference type="InterPro" id="IPR045079">
    <property type="entry name" value="Oxoprolinase-like"/>
</dbReference>
<dbReference type="SUPFAM" id="SSF160991">
    <property type="entry name" value="CV3147-like"/>
    <property type="match status" value="1"/>
</dbReference>
<dbReference type="InterPro" id="IPR010318">
    <property type="entry name" value="S-Me-THD_N"/>
</dbReference>
<evidence type="ECO:0000259" key="4">
    <source>
        <dbReference type="Pfam" id="PF20906"/>
    </source>
</evidence>
<name>H0ETM7_GLAL7</name>
<comment type="caution">
    <text evidence="5">The sequence shown here is derived from an EMBL/GenBank/DDBJ whole genome shotgun (WGS) entry which is preliminary data.</text>
</comment>
<dbReference type="InterPro" id="IPR008040">
    <property type="entry name" value="Hydant_A_N"/>
</dbReference>
<dbReference type="InterPro" id="IPR024071">
    <property type="entry name" value="S-Me-THD_C_sf"/>
</dbReference>
<dbReference type="InterPro" id="IPR027479">
    <property type="entry name" value="S-Me-THD_N_sf"/>
</dbReference>
<dbReference type="AlphaFoldDB" id="H0ETM7"/>
<evidence type="ECO:0000313" key="5">
    <source>
        <dbReference type="EMBL" id="EHK98046.1"/>
    </source>
</evidence>
<evidence type="ECO:0000259" key="2">
    <source>
        <dbReference type="Pfam" id="PF05378"/>
    </source>
</evidence>
<evidence type="ECO:0008006" key="7">
    <source>
        <dbReference type="Google" id="ProtNLM"/>
    </source>
</evidence>
<dbReference type="PANTHER" id="PTHR11365">
    <property type="entry name" value="5-OXOPROLINASE RELATED"/>
    <property type="match status" value="1"/>
</dbReference>
<protein>
    <recommendedName>
        <fullName evidence="7">Actin-like ATPase</fullName>
    </recommendedName>
</protein>
<dbReference type="InParanoid" id="H0ETM7"/>
<dbReference type="GO" id="GO:0016787">
    <property type="term" value="F:hydrolase activity"/>
    <property type="evidence" value="ECO:0007669"/>
    <property type="project" value="InterPro"/>
</dbReference>
<dbReference type="EMBL" id="AGUE01000165">
    <property type="protein sequence ID" value="EHK98046.1"/>
    <property type="molecule type" value="Genomic_DNA"/>
</dbReference>
<dbReference type="SUPFAM" id="SSF53067">
    <property type="entry name" value="Actin-like ATPase domain"/>
    <property type="match status" value="2"/>
</dbReference>
<evidence type="ECO:0000259" key="1">
    <source>
        <dbReference type="Pfam" id="PF01968"/>
    </source>
</evidence>
<feature type="domain" description="Hydantoinase A/oxoprolinase" evidence="1">
    <location>
        <begin position="207"/>
        <end position="287"/>
    </location>
</feature>
<accession>H0ETM7</accession>
<dbReference type="InterPro" id="IPR043129">
    <property type="entry name" value="ATPase_NBD"/>
</dbReference>
<evidence type="ECO:0000313" key="6">
    <source>
        <dbReference type="Proteomes" id="UP000005446"/>
    </source>
</evidence>
<dbReference type="Pfam" id="PF01968">
    <property type="entry name" value="Hydantoinase_A"/>
    <property type="match status" value="1"/>
</dbReference>
<dbReference type="InterPro" id="IPR002821">
    <property type="entry name" value="Hydantoinase_A"/>
</dbReference>
<dbReference type="PANTHER" id="PTHR11365:SF10">
    <property type="entry name" value="HYDANTOINASE_OXOPROLINASE"/>
    <property type="match status" value="1"/>
</dbReference>
<dbReference type="Pfam" id="PF20906">
    <property type="entry name" value="S-Me-THD_C"/>
    <property type="match status" value="1"/>
</dbReference>
<proteinExistence type="predicted"/>
<feature type="domain" description="S-Me-THD N-terminal" evidence="3">
    <location>
        <begin position="490"/>
        <end position="552"/>
    </location>
</feature>
<dbReference type="Gene3D" id="3.40.1610.10">
    <property type="entry name" value="CV3147-like domain"/>
    <property type="match status" value="1"/>
</dbReference>
<organism evidence="5 6">
    <name type="scientific">Glarea lozoyensis (strain ATCC 74030 / MF5533)</name>
    <dbReference type="NCBI Taxonomy" id="1104152"/>
    <lineage>
        <taxon>Eukaryota</taxon>
        <taxon>Fungi</taxon>
        <taxon>Dikarya</taxon>
        <taxon>Ascomycota</taxon>
        <taxon>Pezizomycotina</taxon>
        <taxon>Leotiomycetes</taxon>
        <taxon>Helotiales</taxon>
        <taxon>Helotiaceae</taxon>
        <taxon>Glarea</taxon>
    </lineage>
</organism>
<sequence>MSPHSTADINDTCIDVGGTNTDAVVLRDERVIGWHKTPTTSDIQEGVELAIEAVVKKAEIPVNHVGAVKIGTTQFVNAVLEQDSSKLEKVAVIRLCGPYSRGTPPFLDFPPALRALLYGHYGYVDGGYQVDGSLIATIDVNQIKEQARIIKAKSIKSIVVIGIYSPSNPAQEEDVKKILASELGPDYDISCSHAIGRLGFLEPKSYISDANDGREVLVVDVGGTTTDICALLKSGYPRQSAALALGGGSLVRTKRLRTSVGPDSVGSRLNQEGIAFGGNKFTATDLVMVNTFTQELIDPEVKKSGLAEIGRALEDAIDLVKTKQGEARVILVGGGSIIVDEHIAGVSEVIRPKYLEVANAVGAAIGRISGSVDKTVVPTHGIDLEIQRATSIAKKKCVAAGGDDKTVEVVEVDVVPLSYATNGATRILVRVVGDLKNKYDFAPDKVIPKAPLRKKRIAKCARAITDSSPAVTKGSSDLLVSIWSGYQGLMIPNEIGGLNAFESILAARRFKKSVLDTDLVARAYPMVWQTVRCLKDVPIAPCSVADGSGRVDSFSTATDNFHAEDLMRTACTDQGSLGGMCISPVSGAEAKTLPRNSFSHAWQIGRSIAISRSLKIDPIPPLLELQSGVLLFIGKIISVTRNVAEGFTRGSVLLEPFSENDSNRIGDEGVEKSLVIDFENENLSAVLKEQGKEEKVLACCPDLIVVCFSPHFDTEIQKGG</sequence>
<dbReference type="OrthoDB" id="5404895at2759"/>